<gene>
    <name evidence="3" type="ORF">HOLleu_24231</name>
</gene>
<dbReference type="Pfam" id="PF01541">
    <property type="entry name" value="GIY-YIG"/>
    <property type="match status" value="1"/>
</dbReference>
<dbReference type="InterPro" id="IPR000305">
    <property type="entry name" value="GIY-YIG_endonuc"/>
</dbReference>
<evidence type="ECO:0000259" key="2">
    <source>
        <dbReference type="Pfam" id="PF26215"/>
    </source>
</evidence>
<organism evidence="3 4">
    <name type="scientific">Holothuria leucospilota</name>
    <name type="common">Black long sea cucumber</name>
    <name type="synonym">Mertensiothuria leucospilota</name>
    <dbReference type="NCBI Taxonomy" id="206669"/>
    <lineage>
        <taxon>Eukaryota</taxon>
        <taxon>Metazoa</taxon>
        <taxon>Echinodermata</taxon>
        <taxon>Eleutherozoa</taxon>
        <taxon>Echinozoa</taxon>
        <taxon>Holothuroidea</taxon>
        <taxon>Aspidochirotacea</taxon>
        <taxon>Aspidochirotida</taxon>
        <taxon>Holothuriidae</taxon>
        <taxon>Holothuria</taxon>
    </lineage>
</organism>
<name>A0A9Q1BWJ8_HOLLE</name>
<dbReference type="Pfam" id="PF26215">
    <property type="entry name" value="HTH_animal"/>
    <property type="match status" value="1"/>
</dbReference>
<proteinExistence type="predicted"/>
<evidence type="ECO:0008006" key="5">
    <source>
        <dbReference type="Google" id="ProtNLM"/>
    </source>
</evidence>
<comment type="caution">
    <text evidence="3">The sequence shown here is derived from an EMBL/GenBank/DDBJ whole genome shotgun (WGS) entry which is preliminary data.</text>
</comment>
<reference evidence="3" key="1">
    <citation type="submission" date="2021-10" db="EMBL/GenBank/DDBJ databases">
        <title>Tropical sea cucumber genome reveals ecological adaptation and Cuvierian tubules defense mechanism.</title>
        <authorList>
            <person name="Chen T."/>
        </authorList>
    </citation>
    <scope>NUCLEOTIDE SEQUENCE</scope>
    <source>
        <strain evidence="3">Nanhai2018</strain>
        <tissue evidence="3">Muscle</tissue>
    </source>
</reference>
<dbReference type="InterPro" id="IPR058912">
    <property type="entry name" value="HTH_animal"/>
</dbReference>
<keyword evidence="4" id="KW-1185">Reference proteome</keyword>
<evidence type="ECO:0000313" key="4">
    <source>
        <dbReference type="Proteomes" id="UP001152320"/>
    </source>
</evidence>
<dbReference type="Gene3D" id="3.40.1440.10">
    <property type="entry name" value="GIY-YIG endonuclease"/>
    <property type="match status" value="1"/>
</dbReference>
<evidence type="ECO:0000313" key="3">
    <source>
        <dbReference type="EMBL" id="KAJ8033861.1"/>
    </source>
</evidence>
<protein>
    <recommendedName>
        <fullName evidence="5">GIY-YIG domain-containing protein</fullName>
    </recommendedName>
</protein>
<dbReference type="Proteomes" id="UP001152320">
    <property type="component" value="Chromosome 11"/>
</dbReference>
<feature type="domain" description="Helix-turn-helix" evidence="2">
    <location>
        <begin position="23"/>
        <end position="81"/>
    </location>
</feature>
<dbReference type="PANTHER" id="PTHR21301:SF10">
    <property type="entry name" value="REVERSE TRANSCRIPTASE DOMAIN-CONTAINING PROTEIN"/>
    <property type="match status" value="1"/>
</dbReference>
<dbReference type="AlphaFoldDB" id="A0A9Q1BWJ8"/>
<sequence>MVILNNGIISTDVFSKPTDGHLYLLPSSSHPKHQVKSIPYSIALRLKRICSTPELLAKRVIEFKHYLIARGYDPQLVEEQFEKANKLPRSALLNPAKKSNSNRKYPLVLDFNPALPNANSIIRKHMHILHSSPRMTNLFPENSFFTAYRKCKSLKDLLRKSKSPYRTRTGDTVGCFKCERRRCDLCTNFLLQSSNFSSCATKKTYPIKSYVSCTSACIIYVATCFKCNLQYVGSTSTEFKVRFRNHKSDLLNNRGRCELAVHYNSSPHQLSDIKFIIIEQTYSKSNNDTALTKREGFWLAQLNTLFPLGLNKRKEFNSSKRISYLR</sequence>
<dbReference type="InterPro" id="IPR035901">
    <property type="entry name" value="GIY-YIG_endonuc_sf"/>
</dbReference>
<dbReference type="EMBL" id="JAIZAY010000011">
    <property type="protein sequence ID" value="KAJ8033861.1"/>
    <property type="molecule type" value="Genomic_DNA"/>
</dbReference>
<dbReference type="PANTHER" id="PTHR21301">
    <property type="entry name" value="REVERSE TRANSCRIPTASE"/>
    <property type="match status" value="1"/>
</dbReference>
<accession>A0A9Q1BWJ8</accession>
<dbReference type="CDD" id="cd10442">
    <property type="entry name" value="GIY-YIG_PLEs"/>
    <property type="match status" value="1"/>
</dbReference>
<feature type="domain" description="GIY-YIG" evidence="1">
    <location>
        <begin position="217"/>
        <end position="304"/>
    </location>
</feature>
<dbReference type="SUPFAM" id="SSF82771">
    <property type="entry name" value="GIY-YIG endonuclease"/>
    <property type="match status" value="1"/>
</dbReference>
<dbReference type="OrthoDB" id="3598281at2759"/>
<evidence type="ECO:0000259" key="1">
    <source>
        <dbReference type="Pfam" id="PF01541"/>
    </source>
</evidence>